<feature type="domain" description="HTH tetR-type" evidence="6">
    <location>
        <begin position="3"/>
        <end position="63"/>
    </location>
</feature>
<gene>
    <name evidence="7" type="ORF">D3226_08085</name>
</gene>
<evidence type="ECO:0000259" key="6">
    <source>
        <dbReference type="PROSITE" id="PS50977"/>
    </source>
</evidence>
<proteinExistence type="predicted"/>
<organism evidence="7 8">
    <name type="scientific">Leucobacter chromiireducens subsp. chromiireducens</name>
    <dbReference type="NCBI Taxonomy" id="660067"/>
    <lineage>
        <taxon>Bacteria</taxon>
        <taxon>Bacillati</taxon>
        <taxon>Actinomycetota</taxon>
        <taxon>Actinomycetes</taxon>
        <taxon>Micrococcales</taxon>
        <taxon>Microbacteriaceae</taxon>
        <taxon>Leucobacter</taxon>
    </lineage>
</organism>
<evidence type="ECO:0000256" key="5">
    <source>
        <dbReference type="PROSITE-ProRule" id="PRU00335"/>
    </source>
</evidence>
<dbReference type="SUPFAM" id="SSF46689">
    <property type="entry name" value="Homeodomain-like"/>
    <property type="match status" value="1"/>
</dbReference>
<evidence type="ECO:0000256" key="4">
    <source>
        <dbReference type="ARBA" id="ARBA00023163"/>
    </source>
</evidence>
<protein>
    <submittedName>
        <fullName evidence="7">TetR/AcrR family transcriptional regulator</fullName>
    </submittedName>
</protein>
<keyword evidence="3 5" id="KW-0238">DNA-binding</keyword>
<sequence>MSQDARERILAACAAVIARGGLARFRMSAVAREAGVSIGLLPYHFGDRDGLLQAALDEVTASATRRADEVSGTHTPAARLAALLCSEFGDEPGIRAGSTAWNELRAAAVFDRDRATAVARSTASWQADVRALIAEAAPDADAAGLALTLTALVEGLSGRWLTGQLSATEAQGAVRKTLAALGLDATPSGEAVPS</sequence>
<dbReference type="InterPro" id="IPR009057">
    <property type="entry name" value="Homeodomain-like_sf"/>
</dbReference>
<dbReference type="PANTHER" id="PTHR30055:SF200">
    <property type="entry name" value="HTH-TYPE TRANSCRIPTIONAL REPRESSOR BDCR"/>
    <property type="match status" value="1"/>
</dbReference>
<dbReference type="InterPro" id="IPR039538">
    <property type="entry name" value="BetI_C"/>
</dbReference>
<keyword evidence="2" id="KW-0805">Transcription regulation</keyword>
<dbReference type="InterPro" id="IPR001647">
    <property type="entry name" value="HTH_TetR"/>
</dbReference>
<dbReference type="Gene3D" id="1.10.357.10">
    <property type="entry name" value="Tetracycline Repressor, domain 2"/>
    <property type="match status" value="1"/>
</dbReference>
<keyword evidence="8" id="KW-1185">Reference proteome</keyword>
<dbReference type="RefSeq" id="WP_202382014.1">
    <property type="nucleotide sequence ID" value="NZ_BAAAMA010000002.1"/>
</dbReference>
<dbReference type="Pfam" id="PF00440">
    <property type="entry name" value="TetR_N"/>
    <property type="match status" value="1"/>
</dbReference>
<accession>A0ABS1SP32</accession>
<feature type="DNA-binding region" description="H-T-H motif" evidence="5">
    <location>
        <begin position="26"/>
        <end position="45"/>
    </location>
</feature>
<dbReference type="PANTHER" id="PTHR30055">
    <property type="entry name" value="HTH-TYPE TRANSCRIPTIONAL REGULATOR RUTR"/>
    <property type="match status" value="1"/>
</dbReference>
<name>A0ABS1SP32_9MICO</name>
<dbReference type="SUPFAM" id="SSF48498">
    <property type="entry name" value="Tetracyclin repressor-like, C-terminal domain"/>
    <property type="match status" value="1"/>
</dbReference>
<comment type="caution">
    <text evidence="7">The sequence shown here is derived from an EMBL/GenBank/DDBJ whole genome shotgun (WGS) entry which is preliminary data.</text>
</comment>
<dbReference type="InterPro" id="IPR050109">
    <property type="entry name" value="HTH-type_TetR-like_transc_reg"/>
</dbReference>
<evidence type="ECO:0000256" key="1">
    <source>
        <dbReference type="ARBA" id="ARBA00022491"/>
    </source>
</evidence>
<evidence type="ECO:0000313" key="7">
    <source>
        <dbReference type="EMBL" id="MBL3689921.1"/>
    </source>
</evidence>
<reference evidence="7 8" key="1">
    <citation type="submission" date="2018-09" db="EMBL/GenBank/DDBJ databases">
        <title>Comparative genomics of Leucobacter spp.</title>
        <authorList>
            <person name="Reis A.C."/>
            <person name="Kolvenbach B.A."/>
            <person name="Corvini P.F.X."/>
            <person name="Nunes O.C."/>
        </authorList>
    </citation>
    <scope>NUCLEOTIDE SEQUENCE [LARGE SCALE GENOMIC DNA]</scope>
    <source>
        <strain evidence="7 8">L-1</strain>
    </source>
</reference>
<keyword evidence="4" id="KW-0804">Transcription</keyword>
<keyword evidence="1" id="KW-0678">Repressor</keyword>
<evidence type="ECO:0000256" key="2">
    <source>
        <dbReference type="ARBA" id="ARBA00023015"/>
    </source>
</evidence>
<evidence type="ECO:0000256" key="3">
    <source>
        <dbReference type="ARBA" id="ARBA00023125"/>
    </source>
</evidence>
<dbReference type="Pfam" id="PF13977">
    <property type="entry name" value="TetR_C_6"/>
    <property type="match status" value="1"/>
</dbReference>
<dbReference type="EMBL" id="QYAD01000002">
    <property type="protein sequence ID" value="MBL3689921.1"/>
    <property type="molecule type" value="Genomic_DNA"/>
</dbReference>
<evidence type="ECO:0000313" key="8">
    <source>
        <dbReference type="Proteomes" id="UP001646141"/>
    </source>
</evidence>
<dbReference type="PROSITE" id="PS50977">
    <property type="entry name" value="HTH_TETR_2"/>
    <property type="match status" value="1"/>
</dbReference>
<dbReference type="InterPro" id="IPR036271">
    <property type="entry name" value="Tet_transcr_reg_TetR-rel_C_sf"/>
</dbReference>
<dbReference type="Proteomes" id="UP001646141">
    <property type="component" value="Unassembled WGS sequence"/>
</dbReference>